<proteinExistence type="predicted"/>
<reference evidence="2" key="1">
    <citation type="journal article" date="2019" name="Int. J. Syst. Evol. Microbiol.">
        <title>The Global Catalogue of Microorganisms (GCM) 10K type strain sequencing project: providing services to taxonomists for standard genome sequencing and annotation.</title>
        <authorList>
            <consortium name="The Broad Institute Genomics Platform"/>
            <consortium name="The Broad Institute Genome Sequencing Center for Infectious Disease"/>
            <person name="Wu L."/>
            <person name="Ma J."/>
        </authorList>
    </citation>
    <scope>NUCLEOTIDE SEQUENCE [LARGE SCALE GENOMIC DNA]</scope>
    <source>
        <strain evidence="2">CGMCC 4.7319</strain>
    </source>
</reference>
<name>A0ABQ2HUP5_9PSEU</name>
<evidence type="ECO:0000313" key="1">
    <source>
        <dbReference type="EMBL" id="GGM90360.1"/>
    </source>
</evidence>
<dbReference type="RefSeq" id="WP_189155196.1">
    <property type="nucleotide sequence ID" value="NZ_BMNC01000003.1"/>
</dbReference>
<organism evidence="1 2">
    <name type="scientific">Lentzea pudingi</name>
    <dbReference type="NCBI Taxonomy" id="1789439"/>
    <lineage>
        <taxon>Bacteria</taxon>
        <taxon>Bacillati</taxon>
        <taxon>Actinomycetota</taxon>
        <taxon>Actinomycetes</taxon>
        <taxon>Pseudonocardiales</taxon>
        <taxon>Pseudonocardiaceae</taxon>
        <taxon>Lentzea</taxon>
    </lineage>
</organism>
<accession>A0ABQ2HUP5</accession>
<comment type="caution">
    <text evidence="1">The sequence shown here is derived from an EMBL/GenBank/DDBJ whole genome shotgun (WGS) entry which is preliminary data.</text>
</comment>
<gene>
    <name evidence="1" type="ORF">GCM10011609_29150</name>
</gene>
<sequence>MKAAADDGHLVDDPRFAYELKLDGYRAIMRVAPNPARDVCSSCVRREAGMR</sequence>
<evidence type="ECO:0000313" key="2">
    <source>
        <dbReference type="Proteomes" id="UP000597656"/>
    </source>
</evidence>
<protein>
    <submittedName>
        <fullName evidence="1">Uncharacterized protein</fullName>
    </submittedName>
</protein>
<dbReference type="EMBL" id="BMNC01000003">
    <property type="protein sequence ID" value="GGM90360.1"/>
    <property type="molecule type" value="Genomic_DNA"/>
</dbReference>
<dbReference type="Proteomes" id="UP000597656">
    <property type="component" value="Unassembled WGS sequence"/>
</dbReference>
<keyword evidence="2" id="KW-1185">Reference proteome</keyword>